<evidence type="ECO:0000256" key="2">
    <source>
        <dbReference type="ARBA" id="ARBA00008361"/>
    </source>
</evidence>
<evidence type="ECO:0000256" key="6">
    <source>
        <dbReference type="SAM" id="MobiDB-lite"/>
    </source>
</evidence>
<evidence type="ECO:0000256" key="7">
    <source>
        <dbReference type="SAM" id="Phobius"/>
    </source>
</evidence>
<reference evidence="8" key="1">
    <citation type="journal article" date="2023" name="Nat. Commun.">
        <title>Diploid and tetraploid genomes of Acorus and the evolution of monocots.</title>
        <authorList>
            <person name="Ma L."/>
            <person name="Liu K.W."/>
            <person name="Li Z."/>
            <person name="Hsiao Y.Y."/>
            <person name="Qi Y."/>
            <person name="Fu T."/>
            <person name="Tang G.D."/>
            <person name="Zhang D."/>
            <person name="Sun W.H."/>
            <person name="Liu D.K."/>
            <person name="Li Y."/>
            <person name="Chen G.Z."/>
            <person name="Liu X.D."/>
            <person name="Liao X.Y."/>
            <person name="Jiang Y.T."/>
            <person name="Yu X."/>
            <person name="Hao Y."/>
            <person name="Huang J."/>
            <person name="Zhao X.W."/>
            <person name="Ke S."/>
            <person name="Chen Y.Y."/>
            <person name="Wu W.L."/>
            <person name="Hsu J.L."/>
            <person name="Lin Y.F."/>
            <person name="Huang M.D."/>
            <person name="Li C.Y."/>
            <person name="Huang L."/>
            <person name="Wang Z.W."/>
            <person name="Zhao X."/>
            <person name="Zhong W.Y."/>
            <person name="Peng D.H."/>
            <person name="Ahmad S."/>
            <person name="Lan S."/>
            <person name="Zhang J.S."/>
            <person name="Tsai W.C."/>
            <person name="Van de Peer Y."/>
            <person name="Liu Z.J."/>
        </authorList>
    </citation>
    <scope>NUCLEOTIDE SEQUENCE</scope>
    <source>
        <strain evidence="8">CP</strain>
    </source>
</reference>
<keyword evidence="7" id="KW-1133">Transmembrane helix</keyword>
<comment type="similarity">
    <text evidence="2">Belongs to the methyltransferase superfamily.</text>
</comment>
<dbReference type="GO" id="GO:0008168">
    <property type="term" value="F:methyltransferase activity"/>
    <property type="evidence" value="ECO:0007669"/>
    <property type="project" value="UniProtKB-KW"/>
</dbReference>
<dbReference type="GO" id="GO:0016020">
    <property type="term" value="C:membrane"/>
    <property type="evidence" value="ECO:0007669"/>
    <property type="project" value="UniProtKB-SubCell"/>
</dbReference>
<feature type="compositionally biased region" description="Pro residues" evidence="6">
    <location>
        <begin position="147"/>
        <end position="163"/>
    </location>
</feature>
<dbReference type="AlphaFoldDB" id="A0AAV9D9D1"/>
<organism evidence="8 9">
    <name type="scientific">Acorus calamus</name>
    <name type="common">Sweet flag</name>
    <dbReference type="NCBI Taxonomy" id="4465"/>
    <lineage>
        <taxon>Eukaryota</taxon>
        <taxon>Viridiplantae</taxon>
        <taxon>Streptophyta</taxon>
        <taxon>Embryophyta</taxon>
        <taxon>Tracheophyta</taxon>
        <taxon>Spermatophyta</taxon>
        <taxon>Magnoliopsida</taxon>
        <taxon>Liliopsida</taxon>
        <taxon>Acoraceae</taxon>
        <taxon>Acorus</taxon>
    </lineage>
</organism>
<name>A0AAV9D9D1_ACOCL</name>
<dbReference type="InterPro" id="IPR004159">
    <property type="entry name" value="Put_SAM_MeTrfase"/>
</dbReference>
<dbReference type="Proteomes" id="UP001180020">
    <property type="component" value="Unassembled WGS sequence"/>
</dbReference>
<feature type="region of interest" description="Disordered" evidence="6">
    <location>
        <begin position="137"/>
        <end position="167"/>
    </location>
</feature>
<protein>
    <recommendedName>
        <fullName evidence="10">S-adenosyl-L-methionine-dependent methyltransferase</fullName>
    </recommendedName>
</protein>
<keyword evidence="3" id="KW-0808">Transferase</keyword>
<evidence type="ECO:0000256" key="1">
    <source>
        <dbReference type="ARBA" id="ARBA00004606"/>
    </source>
</evidence>
<evidence type="ECO:0008006" key="10">
    <source>
        <dbReference type="Google" id="ProtNLM"/>
    </source>
</evidence>
<reference evidence="8" key="2">
    <citation type="submission" date="2023-06" db="EMBL/GenBank/DDBJ databases">
        <authorList>
            <person name="Ma L."/>
            <person name="Liu K.-W."/>
            <person name="Li Z."/>
            <person name="Hsiao Y.-Y."/>
            <person name="Qi Y."/>
            <person name="Fu T."/>
            <person name="Tang G."/>
            <person name="Zhang D."/>
            <person name="Sun W.-H."/>
            <person name="Liu D.-K."/>
            <person name="Li Y."/>
            <person name="Chen G.-Z."/>
            <person name="Liu X.-D."/>
            <person name="Liao X.-Y."/>
            <person name="Jiang Y.-T."/>
            <person name="Yu X."/>
            <person name="Hao Y."/>
            <person name="Huang J."/>
            <person name="Zhao X.-W."/>
            <person name="Ke S."/>
            <person name="Chen Y.-Y."/>
            <person name="Wu W.-L."/>
            <person name="Hsu J.-L."/>
            <person name="Lin Y.-F."/>
            <person name="Huang M.-D."/>
            <person name="Li C.-Y."/>
            <person name="Huang L."/>
            <person name="Wang Z.-W."/>
            <person name="Zhao X."/>
            <person name="Zhong W.-Y."/>
            <person name="Peng D.-H."/>
            <person name="Ahmad S."/>
            <person name="Lan S."/>
            <person name="Zhang J.-S."/>
            <person name="Tsai W.-C."/>
            <person name="Van De Peer Y."/>
            <person name="Liu Z.-J."/>
        </authorList>
    </citation>
    <scope>NUCLEOTIDE SEQUENCE</scope>
    <source>
        <strain evidence="8">CP</strain>
        <tissue evidence="8">Leaves</tissue>
    </source>
</reference>
<comment type="caution">
    <text evidence="8">The sequence shown here is derived from an EMBL/GenBank/DDBJ whole genome shotgun (WGS) entry which is preliminary data.</text>
</comment>
<evidence type="ECO:0000256" key="3">
    <source>
        <dbReference type="ARBA" id="ARBA00022603"/>
    </source>
</evidence>
<dbReference type="InterPro" id="IPR053223">
    <property type="entry name" value="Prob_Methyltransferase"/>
</dbReference>
<evidence type="ECO:0000313" key="8">
    <source>
        <dbReference type="EMBL" id="KAK1297444.1"/>
    </source>
</evidence>
<dbReference type="InterPro" id="IPR029063">
    <property type="entry name" value="SAM-dependent_MTases_sf"/>
</dbReference>
<keyword evidence="9" id="KW-1185">Reference proteome</keyword>
<evidence type="ECO:0000256" key="5">
    <source>
        <dbReference type="ARBA" id="ARBA00037847"/>
    </source>
</evidence>
<dbReference type="GO" id="GO:0032259">
    <property type="term" value="P:methylation"/>
    <property type="evidence" value="ECO:0007669"/>
    <property type="project" value="UniProtKB-KW"/>
</dbReference>
<dbReference type="Gene3D" id="3.40.50.150">
    <property type="entry name" value="Vaccinia Virus protein VP39"/>
    <property type="match status" value="1"/>
</dbReference>
<dbReference type="PANTHER" id="PTHR44067:SF3">
    <property type="entry name" value="OS06G0138600 PROTEIN"/>
    <property type="match status" value="1"/>
</dbReference>
<dbReference type="Pfam" id="PF03141">
    <property type="entry name" value="Methyltransf_29"/>
    <property type="match status" value="1"/>
</dbReference>
<dbReference type="GO" id="GO:0012505">
    <property type="term" value="C:endomembrane system"/>
    <property type="evidence" value="ECO:0007669"/>
    <property type="project" value="UniProtKB-SubCell"/>
</dbReference>
<keyword evidence="7" id="KW-0812">Transmembrane</keyword>
<dbReference type="EMBL" id="JAUJYO010000015">
    <property type="protein sequence ID" value="KAK1297444.1"/>
    <property type="molecule type" value="Genomic_DNA"/>
</dbReference>
<keyword evidence="7" id="KW-0472">Membrane</keyword>
<accession>A0AAV9D9D1</accession>
<feature type="transmembrane region" description="Helical" evidence="7">
    <location>
        <begin position="24"/>
        <end position="44"/>
    </location>
</feature>
<sequence>MGSVSLKIGDGTARFRRATLCSSALHLLMLLSVVTTNLFALYAFTRHPNNDGGGGGGHQKNLSLISERVSQILREIESSQKRLASIEREILGYDTLDPNHPSVPPELRLFLRRHPLPLGRDSRSGITDMASSVSHLCSSLSSLPSSPTSPPTNPTRPAPPTPTSPSRGFGCKSFDCLYKKPIGREFDLINGSERFRWVRSRGKNDFLVDEVLSLGRGNVRIGFDIDGGTAGFAARMAERNVTVVTSTLDIDAPFSQFVAARGLFPLFLTAGQRFPFHDGVFDLVHVWNGFGEGNKRKEWLEFLMFDVDRVLRVGGLLWLDNYHCLDDERKKELMMLIERFGYKKLKWVVGEKADMGNAGGKPKVYLSAVLQKPPRG</sequence>
<dbReference type="PANTHER" id="PTHR44067">
    <property type="entry name" value="S-ADENOSYL-L-METHIONINE-DEPENDENT METHYLTRANSFERASE SUPERFAMILY PROTEIN-RELATED"/>
    <property type="match status" value="1"/>
</dbReference>
<keyword evidence="3" id="KW-0489">Methyltransferase</keyword>
<keyword evidence="4" id="KW-0735">Signal-anchor</keyword>
<evidence type="ECO:0000256" key="4">
    <source>
        <dbReference type="ARBA" id="ARBA00022968"/>
    </source>
</evidence>
<proteinExistence type="inferred from homology"/>
<feature type="compositionally biased region" description="Low complexity" evidence="6">
    <location>
        <begin position="137"/>
        <end position="146"/>
    </location>
</feature>
<evidence type="ECO:0000313" key="9">
    <source>
        <dbReference type="Proteomes" id="UP001180020"/>
    </source>
</evidence>
<dbReference type="SUPFAM" id="SSF53335">
    <property type="entry name" value="S-adenosyl-L-methionine-dependent methyltransferases"/>
    <property type="match status" value="1"/>
</dbReference>
<comment type="subcellular location">
    <subcellularLocation>
        <location evidence="5">Endomembrane system</location>
        <topology evidence="5">Single-pass membrane protein</topology>
    </subcellularLocation>
    <subcellularLocation>
        <location evidence="1">Membrane</location>
        <topology evidence="1">Single-pass type II membrane protein</topology>
    </subcellularLocation>
</comment>
<gene>
    <name evidence="8" type="ORF">QJS10_CPB15g00546</name>
</gene>